<keyword evidence="5 6" id="KW-0472">Membrane</keyword>
<dbReference type="AlphaFoldDB" id="Q8R866"/>
<feature type="domain" description="DUF2179" evidence="7">
    <location>
        <begin position="231"/>
        <end position="285"/>
    </location>
</feature>
<dbReference type="Gene3D" id="3.30.70.120">
    <property type="match status" value="1"/>
</dbReference>
<organism evidence="8 9">
    <name type="scientific">Caldanaerobacter subterraneus subsp. tengcongensis (strain DSM 15242 / JCM 11007 / NBRC 100824 / MB4)</name>
    <name type="common">Thermoanaerobacter tengcongensis</name>
    <dbReference type="NCBI Taxonomy" id="273068"/>
    <lineage>
        <taxon>Bacteria</taxon>
        <taxon>Bacillati</taxon>
        <taxon>Bacillota</taxon>
        <taxon>Clostridia</taxon>
        <taxon>Thermoanaerobacterales</taxon>
        <taxon>Thermoanaerobacteraceae</taxon>
        <taxon>Caldanaerobacter</taxon>
    </lineage>
</organism>
<dbReference type="CDD" id="cd16380">
    <property type="entry name" value="YitT_C"/>
    <property type="match status" value="1"/>
</dbReference>
<evidence type="ECO:0000256" key="3">
    <source>
        <dbReference type="ARBA" id="ARBA00022692"/>
    </source>
</evidence>
<evidence type="ECO:0000256" key="5">
    <source>
        <dbReference type="ARBA" id="ARBA00023136"/>
    </source>
</evidence>
<dbReference type="Pfam" id="PF02588">
    <property type="entry name" value="YitT_membrane"/>
    <property type="match status" value="1"/>
</dbReference>
<evidence type="ECO:0000313" key="8">
    <source>
        <dbReference type="EMBL" id="AAM25320.1"/>
    </source>
</evidence>
<dbReference type="KEGG" id="tte:TTE2159"/>
<dbReference type="InterPro" id="IPR003740">
    <property type="entry name" value="YitT"/>
</dbReference>
<dbReference type="eggNOG" id="COG1284">
    <property type="taxonomic scope" value="Bacteria"/>
</dbReference>
<protein>
    <recommendedName>
        <fullName evidence="7">DUF2179 domain-containing protein</fullName>
    </recommendedName>
</protein>
<dbReference type="EMBL" id="AE008691">
    <property type="protein sequence ID" value="AAM25320.1"/>
    <property type="molecule type" value="Genomic_DNA"/>
</dbReference>
<accession>Q8R866</accession>
<evidence type="ECO:0000313" key="9">
    <source>
        <dbReference type="Proteomes" id="UP000000555"/>
    </source>
</evidence>
<sequence>MYSLGNQENMRKITAKKVIIDFFWVTVGTILVALSLDLFLAPNKIAPGGVSGLAVVLQHLFGWPIGAVTLAINIPLFLIATKVLGTGFGAKTLYSTILLGVSIDALAFLKPLTHDTMLAAVYGGIIMGVGLGIVIKYGATTGGTDMAAMTLHKYIHFLSVGRILLIIDFIIITMAGIVFSPELALYALATEFITIKVIDLIQEGSGDERIAIIISDKYEEITKSILEEMERGVTELKGRGGYSKQEKNVLLCVVTRREVTTLRNLVKSIDPSAFVILSTAHEVLGEGFKNM</sequence>
<dbReference type="InterPro" id="IPR051461">
    <property type="entry name" value="UPF0750_membrane"/>
</dbReference>
<keyword evidence="3 6" id="KW-0812">Transmembrane</keyword>
<feature type="transmembrane region" description="Helical" evidence="6">
    <location>
        <begin position="21"/>
        <end position="41"/>
    </location>
</feature>
<dbReference type="InterPro" id="IPR019264">
    <property type="entry name" value="DUF2179"/>
</dbReference>
<evidence type="ECO:0000256" key="2">
    <source>
        <dbReference type="ARBA" id="ARBA00022475"/>
    </source>
</evidence>
<dbReference type="HOGENOM" id="CLU_063199_1_1_9"/>
<evidence type="ECO:0000256" key="1">
    <source>
        <dbReference type="ARBA" id="ARBA00004651"/>
    </source>
</evidence>
<gene>
    <name evidence="8" type="ordered locus">TTE2159</name>
</gene>
<evidence type="ECO:0000256" key="6">
    <source>
        <dbReference type="SAM" id="Phobius"/>
    </source>
</evidence>
<dbReference type="Pfam" id="PF10035">
    <property type="entry name" value="DUF2179"/>
    <property type="match status" value="1"/>
</dbReference>
<dbReference type="PANTHER" id="PTHR33545:SF9">
    <property type="entry name" value="UPF0750 MEMBRANE PROTEIN YITE"/>
    <property type="match status" value="1"/>
</dbReference>
<dbReference type="InterPro" id="IPR015867">
    <property type="entry name" value="N-reg_PII/ATP_PRibTrfase_C"/>
</dbReference>
<dbReference type="PIRSF" id="PIRSF006483">
    <property type="entry name" value="Membrane_protein_YitT"/>
    <property type="match status" value="1"/>
</dbReference>
<feature type="transmembrane region" description="Helical" evidence="6">
    <location>
        <begin position="61"/>
        <end position="80"/>
    </location>
</feature>
<comment type="subcellular location">
    <subcellularLocation>
        <location evidence="1">Cell membrane</location>
        <topology evidence="1">Multi-pass membrane protein</topology>
    </subcellularLocation>
</comment>
<feature type="transmembrane region" description="Helical" evidence="6">
    <location>
        <begin position="92"/>
        <end position="113"/>
    </location>
</feature>
<reference evidence="8 9" key="1">
    <citation type="journal article" date="2002" name="Genome Res.">
        <title>A complete sequence of the T. tengcongensis genome.</title>
        <authorList>
            <person name="Bao Q."/>
            <person name="Tian Y."/>
            <person name="Li W."/>
            <person name="Xu Z."/>
            <person name="Xuan Z."/>
            <person name="Hu S."/>
            <person name="Dong W."/>
            <person name="Yang J."/>
            <person name="Chen Y."/>
            <person name="Xue Y."/>
            <person name="Xu Y."/>
            <person name="Lai X."/>
            <person name="Huang L."/>
            <person name="Dong X."/>
            <person name="Ma Y."/>
            <person name="Ling L."/>
            <person name="Tan H."/>
            <person name="Chen R."/>
            <person name="Wang J."/>
            <person name="Yu J."/>
            <person name="Yang H."/>
        </authorList>
    </citation>
    <scope>NUCLEOTIDE SEQUENCE [LARGE SCALE GENOMIC DNA]</scope>
    <source>
        <strain evidence="9">DSM 15242 / JCM 11007 / NBRC 100824 / MB4</strain>
    </source>
</reference>
<keyword evidence="4 6" id="KW-1133">Transmembrane helix</keyword>
<dbReference type="PANTHER" id="PTHR33545">
    <property type="entry name" value="UPF0750 MEMBRANE PROTEIN YITT-RELATED"/>
    <property type="match status" value="1"/>
</dbReference>
<evidence type="ECO:0000256" key="4">
    <source>
        <dbReference type="ARBA" id="ARBA00022989"/>
    </source>
</evidence>
<name>Q8R866_CALS4</name>
<dbReference type="Proteomes" id="UP000000555">
    <property type="component" value="Chromosome"/>
</dbReference>
<evidence type="ECO:0000259" key="7">
    <source>
        <dbReference type="Pfam" id="PF10035"/>
    </source>
</evidence>
<keyword evidence="2" id="KW-1003">Cell membrane</keyword>
<feature type="transmembrane region" description="Helical" evidence="6">
    <location>
        <begin position="119"/>
        <end position="139"/>
    </location>
</feature>
<feature type="transmembrane region" description="Helical" evidence="6">
    <location>
        <begin position="160"/>
        <end position="179"/>
    </location>
</feature>
<keyword evidence="9" id="KW-1185">Reference proteome</keyword>
<dbReference type="GO" id="GO:0005886">
    <property type="term" value="C:plasma membrane"/>
    <property type="evidence" value="ECO:0007669"/>
    <property type="project" value="UniProtKB-SubCell"/>
</dbReference>
<proteinExistence type="predicted"/>